<reference evidence="1 2" key="1">
    <citation type="submission" date="2024-02" db="EMBL/GenBank/DDBJ databases">
        <title>Herpetosiphon gulosus NBRC 112829.</title>
        <authorList>
            <person name="Ichikawa N."/>
            <person name="Katano-Makiyama Y."/>
            <person name="Hidaka K."/>
        </authorList>
    </citation>
    <scope>NUCLEOTIDE SEQUENCE [LARGE SCALE GENOMIC DNA]</scope>
    <source>
        <strain evidence="1 2">NBRC 112829</strain>
    </source>
</reference>
<comment type="caution">
    <text evidence="1">The sequence shown here is derived from an EMBL/GenBank/DDBJ whole genome shotgun (WGS) entry which is preliminary data.</text>
</comment>
<sequence>MVMIGWFPLARVRERGLGGEGMAIDSKFHPIIVKNLPLKAPLSHYGGRGAFGLVAPPCLTCASRGEGMTIDDDSQQN</sequence>
<gene>
    <name evidence="1" type="ORF">Hgul01_00472</name>
</gene>
<accession>A0ABP9WUA1</accession>
<protein>
    <submittedName>
        <fullName evidence="1">Uncharacterized protein</fullName>
    </submittedName>
</protein>
<organism evidence="1 2">
    <name type="scientific">Herpetosiphon gulosus</name>
    <dbReference type="NCBI Taxonomy" id="1973496"/>
    <lineage>
        <taxon>Bacteria</taxon>
        <taxon>Bacillati</taxon>
        <taxon>Chloroflexota</taxon>
        <taxon>Chloroflexia</taxon>
        <taxon>Herpetosiphonales</taxon>
        <taxon>Herpetosiphonaceae</taxon>
        <taxon>Herpetosiphon</taxon>
    </lineage>
</organism>
<evidence type="ECO:0000313" key="1">
    <source>
        <dbReference type="EMBL" id="GAA5526695.1"/>
    </source>
</evidence>
<dbReference type="EMBL" id="BAABRU010000002">
    <property type="protein sequence ID" value="GAA5526695.1"/>
    <property type="molecule type" value="Genomic_DNA"/>
</dbReference>
<proteinExistence type="predicted"/>
<dbReference type="Proteomes" id="UP001428290">
    <property type="component" value="Unassembled WGS sequence"/>
</dbReference>
<name>A0ABP9WUA1_9CHLR</name>
<keyword evidence="2" id="KW-1185">Reference proteome</keyword>
<evidence type="ECO:0000313" key="2">
    <source>
        <dbReference type="Proteomes" id="UP001428290"/>
    </source>
</evidence>